<keyword evidence="2" id="KW-1185">Reference proteome</keyword>
<gene>
    <name evidence="1" type="ORF">C8D94_102154</name>
</gene>
<protein>
    <submittedName>
        <fullName evidence="1">Uncharacterized protein</fullName>
    </submittedName>
</protein>
<dbReference type="OrthoDB" id="1440138at2"/>
<dbReference type="RefSeq" id="WP_115123193.1">
    <property type="nucleotide sequence ID" value="NZ_QRAO01000002.1"/>
</dbReference>
<dbReference type="Proteomes" id="UP000255317">
    <property type="component" value="Unassembled WGS sequence"/>
</dbReference>
<sequence length="305" mass="36129">MNQGYFIQYGLELLGGDLKSEMNHFEKISDILLALYISRIDNKQTNFHGERLHYINLITQKFLLHINSVKKLTDGITLKSKSKDFETIVKDPFSISVLVRGSIENYLVLNYISNRFKDEDLLSGRFEIWLRYGLTKRGVLPENDEERRVNQSDKDSIELLTERIINRNFFKNLSEQKQETFLKQINREWKFTFKDDKFFPASWKDLIYDSGLKSHIGQNVYNYLSWHAHTQSISVIQLKDMWNENFDEFSTKVSISKLNMFGSFLISDIIQNDSEFKNAFNSMSEDLRELINFYNYSYRGDEFLI</sequence>
<dbReference type="EMBL" id="QRAO01000002">
    <property type="protein sequence ID" value="RDK86976.1"/>
    <property type="molecule type" value="Genomic_DNA"/>
</dbReference>
<evidence type="ECO:0000313" key="1">
    <source>
        <dbReference type="EMBL" id="RDK86976.1"/>
    </source>
</evidence>
<dbReference type="AlphaFoldDB" id="A0A370QF25"/>
<reference evidence="1 2" key="1">
    <citation type="submission" date="2018-07" db="EMBL/GenBank/DDBJ databases">
        <title>Genomic Encyclopedia of Type Strains, Phase IV (KMG-IV): sequencing the most valuable type-strain genomes for metagenomic binning, comparative biology and taxonomic classification.</title>
        <authorList>
            <person name="Goeker M."/>
        </authorList>
    </citation>
    <scope>NUCLEOTIDE SEQUENCE [LARGE SCALE GENOMIC DNA]</scope>
    <source>
        <strain evidence="1 2">DSM 101478</strain>
    </source>
</reference>
<evidence type="ECO:0000313" key="2">
    <source>
        <dbReference type="Proteomes" id="UP000255317"/>
    </source>
</evidence>
<comment type="caution">
    <text evidence="1">The sequence shown here is derived from an EMBL/GenBank/DDBJ whole genome shotgun (WGS) entry which is preliminary data.</text>
</comment>
<organism evidence="1 2">
    <name type="scientific">Marinirhabdus gelatinilytica</name>
    <dbReference type="NCBI Taxonomy" id="1703343"/>
    <lineage>
        <taxon>Bacteria</taxon>
        <taxon>Pseudomonadati</taxon>
        <taxon>Bacteroidota</taxon>
        <taxon>Flavobacteriia</taxon>
        <taxon>Flavobacteriales</taxon>
        <taxon>Flavobacteriaceae</taxon>
    </lineage>
</organism>
<accession>A0A370QF25</accession>
<name>A0A370QF25_9FLAO</name>
<proteinExistence type="predicted"/>